<dbReference type="AlphaFoldDB" id="A0A8C3I1E9"/>
<dbReference type="GO" id="GO:0005634">
    <property type="term" value="C:nucleus"/>
    <property type="evidence" value="ECO:0007669"/>
    <property type="project" value="TreeGrafter"/>
</dbReference>
<evidence type="ECO:0000313" key="7">
    <source>
        <dbReference type="Proteomes" id="UP000694380"/>
    </source>
</evidence>
<dbReference type="GO" id="GO:0042026">
    <property type="term" value="P:protein refolding"/>
    <property type="evidence" value="ECO:0007669"/>
    <property type="project" value="TreeGrafter"/>
</dbReference>
<dbReference type="InterPro" id="IPR008978">
    <property type="entry name" value="HSP20-like_chaperone"/>
</dbReference>
<dbReference type="PANTHER" id="PTHR45640">
    <property type="entry name" value="HEAT SHOCK PROTEIN HSP-12.2-RELATED"/>
    <property type="match status" value="1"/>
</dbReference>
<evidence type="ECO:0000256" key="2">
    <source>
        <dbReference type="PROSITE-ProRule" id="PRU00285"/>
    </source>
</evidence>
<dbReference type="Proteomes" id="UP000694380">
    <property type="component" value="Unplaced"/>
</dbReference>
<evidence type="ECO:0000256" key="1">
    <source>
        <dbReference type="ARBA" id="ARBA00023016"/>
    </source>
</evidence>
<dbReference type="GO" id="GO:0009408">
    <property type="term" value="P:response to heat"/>
    <property type="evidence" value="ECO:0007669"/>
    <property type="project" value="TreeGrafter"/>
</dbReference>
<dbReference type="PROSITE" id="PS01031">
    <property type="entry name" value="SHSP"/>
    <property type="match status" value="1"/>
</dbReference>
<evidence type="ECO:0000256" key="4">
    <source>
        <dbReference type="SAM" id="MobiDB-lite"/>
    </source>
</evidence>
<dbReference type="Pfam" id="PF00011">
    <property type="entry name" value="HSP20"/>
    <property type="match status" value="1"/>
</dbReference>
<dbReference type="GO" id="GO:0051082">
    <property type="term" value="F:unfolded protein binding"/>
    <property type="evidence" value="ECO:0007669"/>
    <property type="project" value="TreeGrafter"/>
</dbReference>
<dbReference type="SUPFAM" id="SSF49764">
    <property type="entry name" value="HSP20-like chaperones"/>
    <property type="match status" value="1"/>
</dbReference>
<dbReference type="Gene3D" id="2.60.40.790">
    <property type="match status" value="1"/>
</dbReference>
<feature type="region of interest" description="Disordered" evidence="4">
    <location>
        <begin position="236"/>
        <end position="264"/>
    </location>
</feature>
<dbReference type="InterPro" id="IPR002068">
    <property type="entry name" value="A-crystallin/Hsp20_dom"/>
</dbReference>
<proteinExistence type="inferred from homology"/>
<sequence length="264" mass="28168">MALPSAAGRARCGTSMQSCPSWDREQSTASTFTSSGRRVSLRISLYSWEQAPASDAVFFSCFPVTVSFLPSTLTISSAGEKPLTSMESWNLSFSCAWEPGSFPAPSARDRLLGLGLLPSPSPQRRGEARRRECLSRSMDVSGFSPAELMVRVDGRKLTVTGTQEKKTASEAGVCSHEYREIRRETLLPEDVNVEAVLCSLSQDGQLCIEAPHLALPAAEGRAVPISVCQGVKAGEGNLATEGKEPGSSEMETGGESEGTSPRDS</sequence>
<evidence type="ECO:0000313" key="6">
    <source>
        <dbReference type="Ensembl" id="ENSCPBP00000026835.1"/>
    </source>
</evidence>
<feature type="domain" description="SHSP" evidence="5">
    <location>
        <begin position="115"/>
        <end position="228"/>
    </location>
</feature>
<keyword evidence="1" id="KW-0346">Stress response</keyword>
<dbReference type="InterPro" id="IPR001436">
    <property type="entry name" value="Alpha-crystallin/sHSP_animal"/>
</dbReference>
<name>A0A8C3I1E9_CHRPI</name>
<dbReference type="Ensembl" id="ENSCPBT00000031605.1">
    <property type="protein sequence ID" value="ENSCPBP00000026835.1"/>
    <property type="gene ID" value="ENSCPBG00000019041.1"/>
</dbReference>
<organism evidence="6 7">
    <name type="scientific">Chrysemys picta bellii</name>
    <name type="common">Western painted turtle</name>
    <name type="synonym">Emys bellii</name>
    <dbReference type="NCBI Taxonomy" id="8478"/>
    <lineage>
        <taxon>Eukaryota</taxon>
        <taxon>Metazoa</taxon>
        <taxon>Chordata</taxon>
        <taxon>Craniata</taxon>
        <taxon>Vertebrata</taxon>
        <taxon>Euteleostomi</taxon>
        <taxon>Archelosauria</taxon>
        <taxon>Testudinata</taxon>
        <taxon>Testudines</taxon>
        <taxon>Cryptodira</taxon>
        <taxon>Durocryptodira</taxon>
        <taxon>Testudinoidea</taxon>
        <taxon>Emydidae</taxon>
        <taxon>Chrysemys</taxon>
    </lineage>
</organism>
<dbReference type="GO" id="GO:0005737">
    <property type="term" value="C:cytoplasm"/>
    <property type="evidence" value="ECO:0007669"/>
    <property type="project" value="TreeGrafter"/>
</dbReference>
<feature type="compositionally biased region" description="Low complexity" evidence="4">
    <location>
        <begin position="247"/>
        <end position="264"/>
    </location>
</feature>
<accession>A0A8C3I1E9</accession>
<dbReference type="GeneTree" id="ENSGT00670000098179"/>
<dbReference type="PANTHER" id="PTHR45640:SF2">
    <property type="entry name" value="HEAT SHOCK PROTEIN BETA-11-RELATED"/>
    <property type="match status" value="1"/>
</dbReference>
<keyword evidence="7" id="KW-1185">Reference proteome</keyword>
<evidence type="ECO:0000256" key="3">
    <source>
        <dbReference type="RuleBase" id="RU003616"/>
    </source>
</evidence>
<protein>
    <recommendedName>
        <fullName evidence="5">SHSP domain-containing protein</fullName>
    </recommendedName>
</protein>
<evidence type="ECO:0000259" key="5">
    <source>
        <dbReference type="PROSITE" id="PS01031"/>
    </source>
</evidence>
<reference evidence="6" key="1">
    <citation type="submission" date="2025-08" db="UniProtKB">
        <authorList>
            <consortium name="Ensembl"/>
        </authorList>
    </citation>
    <scope>IDENTIFICATION</scope>
</reference>
<reference evidence="6" key="2">
    <citation type="submission" date="2025-09" db="UniProtKB">
        <authorList>
            <consortium name="Ensembl"/>
        </authorList>
    </citation>
    <scope>IDENTIFICATION</scope>
</reference>
<comment type="similarity">
    <text evidence="2 3">Belongs to the small heat shock protein (HSP20) family.</text>
</comment>